<dbReference type="EMBL" id="FNHG01000004">
    <property type="protein sequence ID" value="SDM05793.1"/>
    <property type="molecule type" value="Genomic_DNA"/>
</dbReference>
<protein>
    <submittedName>
        <fullName evidence="1">Uncharacterized protein</fullName>
    </submittedName>
</protein>
<dbReference type="OrthoDB" id="7629758at2"/>
<dbReference type="RefSeq" id="WP_091767980.1">
    <property type="nucleotide sequence ID" value="NZ_FNHG01000004.1"/>
</dbReference>
<dbReference type="STRING" id="144026.SAMN04488568_104157"/>
<accession>A0A1G9Q4G2</accession>
<reference evidence="1 2" key="1">
    <citation type="submission" date="2016-10" db="EMBL/GenBank/DDBJ databases">
        <authorList>
            <person name="de Groot N.N."/>
        </authorList>
    </citation>
    <scope>NUCLEOTIDE SEQUENCE [LARGE SCALE GENOMIC DNA]</scope>
    <source>
        <strain evidence="1 2">DSM 16077</strain>
    </source>
</reference>
<evidence type="ECO:0000313" key="2">
    <source>
        <dbReference type="Proteomes" id="UP000199759"/>
    </source>
</evidence>
<organism evidence="1 2">
    <name type="scientific">Maricaulis salignorans</name>
    <dbReference type="NCBI Taxonomy" id="144026"/>
    <lineage>
        <taxon>Bacteria</taxon>
        <taxon>Pseudomonadati</taxon>
        <taxon>Pseudomonadota</taxon>
        <taxon>Alphaproteobacteria</taxon>
        <taxon>Maricaulales</taxon>
        <taxon>Maricaulaceae</taxon>
        <taxon>Maricaulis</taxon>
    </lineage>
</organism>
<proteinExistence type="predicted"/>
<dbReference type="Proteomes" id="UP000199759">
    <property type="component" value="Unassembled WGS sequence"/>
</dbReference>
<dbReference type="AlphaFoldDB" id="A0A1G9Q4G2"/>
<gene>
    <name evidence="1" type="ORF">SAMN04488568_104157</name>
</gene>
<name>A0A1G9Q4G2_9PROT</name>
<keyword evidence="2" id="KW-1185">Reference proteome</keyword>
<evidence type="ECO:0000313" key="1">
    <source>
        <dbReference type="EMBL" id="SDM05793.1"/>
    </source>
</evidence>
<sequence length="137" mass="15092">MLFLFNETVFDLGDLVSVLQDGTIPLPAAQFETLTTGHLTLLLREALFVDPLMATNKPDRTKHLAALIAYRAPGANAVLGVRPAGATGPDDVGLRFANVPMIILTYLWKRQKDGALDPEVINEEVWHRVTENLHSAY</sequence>